<dbReference type="InterPro" id="IPR023213">
    <property type="entry name" value="CAT-like_dom_sf"/>
</dbReference>
<dbReference type="OrthoDB" id="9801766at2"/>
<keyword evidence="1" id="KW-0808">Transferase</keyword>
<dbReference type="AlphaFoldDB" id="A0A364REP5"/>
<dbReference type="PANTHER" id="PTHR38474:SF1">
    <property type="entry name" value="SLR0299 PROTEIN"/>
    <property type="match status" value="1"/>
</dbReference>
<dbReference type="Gene3D" id="3.30.559.10">
    <property type="entry name" value="Chloramphenicol acetyltransferase-like domain"/>
    <property type="match status" value="1"/>
</dbReference>
<evidence type="ECO:0000313" key="2">
    <source>
        <dbReference type="Proteomes" id="UP000251692"/>
    </source>
</evidence>
<dbReference type="PANTHER" id="PTHR38474">
    <property type="entry name" value="SLR0299 PROTEIN"/>
    <property type="match status" value="1"/>
</dbReference>
<dbReference type="Proteomes" id="UP000251692">
    <property type="component" value="Unassembled WGS sequence"/>
</dbReference>
<name>A0A364REP5_9BACT</name>
<protein>
    <submittedName>
        <fullName evidence="1">Chloramphenicol acetyltransferase</fullName>
    </submittedName>
</protein>
<reference evidence="1 2" key="2">
    <citation type="submission" date="2018-07" db="EMBL/GenBank/DDBJ databases">
        <title>Pontibacter sp. 2b14 genomic sequence and assembly.</title>
        <authorList>
            <person name="Du Z.-J."/>
        </authorList>
    </citation>
    <scope>NUCLEOTIDE SEQUENCE [LARGE SCALE GENOMIC DNA]</scope>
    <source>
        <strain evidence="1 2">2b14</strain>
    </source>
</reference>
<accession>A0A364REP5</accession>
<dbReference type="InterPro" id="IPR001707">
    <property type="entry name" value="Cmp_AcTrfase"/>
</dbReference>
<dbReference type="GO" id="GO:0008811">
    <property type="term" value="F:chloramphenicol O-acetyltransferase activity"/>
    <property type="evidence" value="ECO:0007669"/>
    <property type="project" value="InterPro"/>
</dbReference>
<dbReference type="SMART" id="SM01059">
    <property type="entry name" value="CAT"/>
    <property type="match status" value="1"/>
</dbReference>
<proteinExistence type="predicted"/>
<dbReference type="Pfam" id="PF00302">
    <property type="entry name" value="CAT"/>
    <property type="match status" value="1"/>
</dbReference>
<dbReference type="EMBL" id="QMDV01000002">
    <property type="protein sequence ID" value="RAU82810.1"/>
    <property type="molecule type" value="Genomic_DNA"/>
</dbReference>
<organism evidence="1 2">
    <name type="scientific">Pontibacter arcticus</name>
    <dbReference type="NCBI Taxonomy" id="2080288"/>
    <lineage>
        <taxon>Bacteria</taxon>
        <taxon>Pseudomonadati</taxon>
        <taxon>Bacteroidota</taxon>
        <taxon>Cytophagia</taxon>
        <taxon>Cytophagales</taxon>
        <taxon>Hymenobacteraceae</taxon>
        <taxon>Pontibacter</taxon>
    </lineage>
</organism>
<evidence type="ECO:0000313" key="1">
    <source>
        <dbReference type="EMBL" id="RAU82810.1"/>
    </source>
</evidence>
<keyword evidence="2" id="KW-1185">Reference proteome</keyword>
<dbReference type="SUPFAM" id="SSF52777">
    <property type="entry name" value="CoA-dependent acyltransferases"/>
    <property type="match status" value="1"/>
</dbReference>
<reference evidence="1 2" key="1">
    <citation type="submission" date="2018-06" db="EMBL/GenBank/DDBJ databases">
        <authorList>
            <person name="Liu Z.-W."/>
        </authorList>
    </citation>
    <scope>NUCLEOTIDE SEQUENCE [LARGE SCALE GENOMIC DNA]</scope>
    <source>
        <strain evidence="1 2">2b14</strain>
    </source>
</reference>
<dbReference type="RefSeq" id="WP_112304959.1">
    <property type="nucleotide sequence ID" value="NZ_QMDV01000002.1"/>
</dbReference>
<gene>
    <name evidence="1" type="ORF">DP923_06035</name>
</gene>
<sequence>MQTRYSQELIPITGWNREETFRFFSTFSQPYFNVHTELDITPLYTYCKANKLAVSLGYMHATLQAARATENFCYRIQNGEVVKYNGLDLSSTVLKDDLNVGFTHFPYHETLEDFCRQGAEIIAEVKKSTKLFNGYQGVDLLHMTTLPWFKFKGMEHAFALNGEEAGVPKLGFGQLEIEEDKVILPLSIGLHHALADGYHMHLFMQNLEAVVATYKS</sequence>
<comment type="caution">
    <text evidence="1">The sequence shown here is derived from an EMBL/GenBank/DDBJ whole genome shotgun (WGS) entry which is preliminary data.</text>
</comment>